<dbReference type="PANTHER" id="PTHR42912">
    <property type="entry name" value="METHYLTRANSFERASE"/>
    <property type="match status" value="1"/>
</dbReference>
<dbReference type="CDD" id="cd02440">
    <property type="entry name" value="AdoMet_MTases"/>
    <property type="match status" value="1"/>
</dbReference>
<dbReference type="Gene3D" id="3.40.50.150">
    <property type="entry name" value="Vaccinia Virus protein VP39"/>
    <property type="match status" value="1"/>
</dbReference>
<dbReference type="InterPro" id="IPR050508">
    <property type="entry name" value="Methyltransf_Superfamily"/>
</dbReference>
<dbReference type="AlphaFoldDB" id="A0A4R6JI12"/>
<dbReference type="Proteomes" id="UP000295388">
    <property type="component" value="Unassembled WGS sequence"/>
</dbReference>
<evidence type="ECO:0000259" key="1">
    <source>
        <dbReference type="Pfam" id="PF08241"/>
    </source>
</evidence>
<sequence length="241" mass="26691">MTEAGSPSIQSPDYWWYRARAYLLETVLSEHVGEPRRLLDVGSADGPSVSWLRGHGKQVALDVDPRGLGPGGVCGSALELPFGDEVFDVVAAFDVIEHCEPEDQALGEVFRVLSPGGRFLMSVPAYQWAWTHFDDHNHHFRRYTRSRATRALRASGFEIMRATYIFGSTFPLFAADRLRTRLKERGRNVATLDPEAVPGLPDVSPAVEKALLGLADLDRKVLRSRSLPFGSSVVVAARKPY</sequence>
<dbReference type="EMBL" id="SNWQ01000021">
    <property type="protein sequence ID" value="TDO35743.1"/>
    <property type="molecule type" value="Genomic_DNA"/>
</dbReference>
<name>A0A4R6JI12_9ACTN</name>
<feature type="domain" description="Methyltransferase type 11" evidence="1">
    <location>
        <begin position="39"/>
        <end position="120"/>
    </location>
</feature>
<reference evidence="2 3" key="1">
    <citation type="submission" date="2019-03" db="EMBL/GenBank/DDBJ databases">
        <title>Genomic Encyclopedia of Type Strains, Phase III (KMG-III): the genomes of soil and plant-associated and newly described type strains.</title>
        <authorList>
            <person name="Whitman W."/>
        </authorList>
    </citation>
    <scope>NUCLEOTIDE SEQUENCE [LARGE SCALE GENOMIC DNA]</scope>
    <source>
        <strain evidence="2 3">VKM Ac-2527</strain>
    </source>
</reference>
<dbReference type="GO" id="GO:0008757">
    <property type="term" value="F:S-adenosylmethionine-dependent methyltransferase activity"/>
    <property type="evidence" value="ECO:0007669"/>
    <property type="project" value="InterPro"/>
</dbReference>
<gene>
    <name evidence="2" type="ORF">EV643_12115</name>
</gene>
<comment type="caution">
    <text evidence="2">The sequence shown here is derived from an EMBL/GenBank/DDBJ whole genome shotgun (WGS) entry which is preliminary data.</text>
</comment>
<keyword evidence="3" id="KW-1185">Reference proteome</keyword>
<dbReference type="RefSeq" id="WP_133804219.1">
    <property type="nucleotide sequence ID" value="NZ_SNWQ01000021.1"/>
</dbReference>
<dbReference type="SUPFAM" id="SSF53335">
    <property type="entry name" value="S-adenosyl-L-methionine-dependent methyltransferases"/>
    <property type="match status" value="1"/>
</dbReference>
<dbReference type="PANTHER" id="PTHR42912:SF85">
    <property type="entry name" value="METHYLTRANSFERASE TYPE 11"/>
    <property type="match status" value="1"/>
</dbReference>
<evidence type="ECO:0000313" key="3">
    <source>
        <dbReference type="Proteomes" id="UP000295388"/>
    </source>
</evidence>
<dbReference type="GO" id="GO:0032259">
    <property type="term" value="P:methylation"/>
    <property type="evidence" value="ECO:0007669"/>
    <property type="project" value="UniProtKB-KW"/>
</dbReference>
<evidence type="ECO:0000313" key="2">
    <source>
        <dbReference type="EMBL" id="TDO35743.1"/>
    </source>
</evidence>
<keyword evidence="2" id="KW-0489">Methyltransferase</keyword>
<keyword evidence="2" id="KW-0808">Transferase</keyword>
<dbReference type="InterPro" id="IPR029063">
    <property type="entry name" value="SAM-dependent_MTases_sf"/>
</dbReference>
<dbReference type="OrthoDB" id="9810247at2"/>
<dbReference type="Pfam" id="PF08241">
    <property type="entry name" value="Methyltransf_11"/>
    <property type="match status" value="1"/>
</dbReference>
<proteinExistence type="predicted"/>
<protein>
    <submittedName>
        <fullName evidence="2">Methyltransferase family protein</fullName>
    </submittedName>
</protein>
<accession>A0A4R6JI12</accession>
<organism evidence="2 3">
    <name type="scientific">Kribbella caucasensis</name>
    <dbReference type="NCBI Taxonomy" id="2512215"/>
    <lineage>
        <taxon>Bacteria</taxon>
        <taxon>Bacillati</taxon>
        <taxon>Actinomycetota</taxon>
        <taxon>Actinomycetes</taxon>
        <taxon>Propionibacteriales</taxon>
        <taxon>Kribbellaceae</taxon>
        <taxon>Kribbella</taxon>
    </lineage>
</organism>
<dbReference type="InterPro" id="IPR013216">
    <property type="entry name" value="Methyltransf_11"/>
</dbReference>